<protein>
    <submittedName>
        <fullName evidence="3">Uncharacterized protein</fullName>
    </submittedName>
</protein>
<name>A0ABQ9WXB4_9EUKA</name>
<evidence type="ECO:0000256" key="1">
    <source>
        <dbReference type="SAM" id="MobiDB-lite"/>
    </source>
</evidence>
<proteinExistence type="predicted"/>
<evidence type="ECO:0000256" key="2">
    <source>
        <dbReference type="SAM" id="SignalP"/>
    </source>
</evidence>
<organism evidence="3 4">
    <name type="scientific">Blattamonas nauphoetae</name>
    <dbReference type="NCBI Taxonomy" id="2049346"/>
    <lineage>
        <taxon>Eukaryota</taxon>
        <taxon>Metamonada</taxon>
        <taxon>Preaxostyla</taxon>
        <taxon>Oxymonadida</taxon>
        <taxon>Blattamonas</taxon>
    </lineage>
</organism>
<dbReference type="Proteomes" id="UP001281761">
    <property type="component" value="Unassembled WGS sequence"/>
</dbReference>
<dbReference type="InterPro" id="IPR016024">
    <property type="entry name" value="ARM-type_fold"/>
</dbReference>
<gene>
    <name evidence="3" type="ORF">BLNAU_20954</name>
</gene>
<sequence length="554" mass="62216">MQSGSFLPLNQSIRTISANLIHFLQLHSFLFFHLIQRCLCLVLPPTEDNDDDDSEEQSDEEARDERDQPAQNCLLFFGHRLLFWVFWFCVVCEDSVVTTTGMELLAGVRMTDLIMHVVLCVWILSSPTATNSSVSAVVAGDSTTTANTASFPLSPTTNSYDPRTSLSKWMSTTAICGSVVMMCPDMDVNSGAMGVVNVIRRGSLPSSSVDPSTSIHTTFVTSYSVPHHSPPFAVDVHRTCGSLLSLDASSFLICRTLQPALDECLETKAVKLLESVTPKNRKSADGFISSLASDSDEYSTDFIQSLMVLISSPSQAIIATAMKMLQFLIIFCSPKIRLTLVKADLIPQLIITLNPLSLPFDNAVDIHNNLMITIIHSLWLSTLDNLARLKIDDPNEQKSVHKTIFQQVVTPSEQYIRHLCVNCFSIIDGTQSRIFLSLLVHLLQICPYYQPTMDFLLNMPIFLTIPSYLTFFEADRSIWDFLNLMVDAQREWNKTRGVVRQMVKKMHSMLRMEGIEDAMEEKLQNDETSTFGEWIVSYSIEWNNLLGINIPKHE</sequence>
<feature type="compositionally biased region" description="Acidic residues" evidence="1">
    <location>
        <begin position="47"/>
        <end position="62"/>
    </location>
</feature>
<evidence type="ECO:0000313" key="3">
    <source>
        <dbReference type="EMBL" id="KAK2944122.1"/>
    </source>
</evidence>
<dbReference type="SUPFAM" id="SSF48371">
    <property type="entry name" value="ARM repeat"/>
    <property type="match status" value="1"/>
</dbReference>
<accession>A0ABQ9WXB4</accession>
<evidence type="ECO:0000313" key="4">
    <source>
        <dbReference type="Proteomes" id="UP001281761"/>
    </source>
</evidence>
<comment type="caution">
    <text evidence="3">The sequence shown here is derived from an EMBL/GenBank/DDBJ whole genome shotgun (WGS) entry which is preliminary data.</text>
</comment>
<keyword evidence="4" id="KW-1185">Reference proteome</keyword>
<dbReference type="EMBL" id="JARBJD010000313">
    <property type="protein sequence ID" value="KAK2944122.1"/>
    <property type="molecule type" value="Genomic_DNA"/>
</dbReference>
<feature type="region of interest" description="Disordered" evidence="1">
    <location>
        <begin position="47"/>
        <end position="66"/>
    </location>
</feature>
<keyword evidence="2" id="KW-0732">Signal</keyword>
<feature type="chain" id="PRO_5046852192" evidence="2">
    <location>
        <begin position="41"/>
        <end position="554"/>
    </location>
</feature>
<feature type="signal peptide" evidence="2">
    <location>
        <begin position="1"/>
        <end position="40"/>
    </location>
</feature>
<reference evidence="3 4" key="1">
    <citation type="journal article" date="2022" name="bioRxiv">
        <title>Genomics of Preaxostyla Flagellates Illuminates Evolutionary Transitions and the Path Towards Mitochondrial Loss.</title>
        <authorList>
            <person name="Novak L.V.F."/>
            <person name="Treitli S.C."/>
            <person name="Pyrih J."/>
            <person name="Halakuc P."/>
            <person name="Pipaliya S.V."/>
            <person name="Vacek V."/>
            <person name="Brzon O."/>
            <person name="Soukal P."/>
            <person name="Eme L."/>
            <person name="Dacks J.B."/>
            <person name="Karnkowska A."/>
            <person name="Elias M."/>
            <person name="Hampl V."/>
        </authorList>
    </citation>
    <scope>NUCLEOTIDE SEQUENCE [LARGE SCALE GENOMIC DNA]</scope>
    <source>
        <strain evidence="3">NAU3</strain>
        <tissue evidence="3">Gut</tissue>
    </source>
</reference>